<reference evidence="1 2" key="1">
    <citation type="submission" date="2020-03" db="EMBL/GenBank/DDBJ databases">
        <title>Complete genome sequence of sixteen Streptomyces strains facilitates identification of candidate genes involved in plant growth-promotion in grain legumes and cereals.</title>
        <authorList>
            <person name="Gopalakrishnan S."/>
            <person name="Thakur V."/>
            <person name="Saxena R."/>
            <person name="Vadlamudi S."/>
            <person name="Purohit S."/>
            <person name="Kumar V."/>
            <person name="Rathore A."/>
            <person name="Chitikineni A."/>
            <person name="Varshney R.K."/>
        </authorList>
    </citation>
    <scope>NUCLEOTIDE SEQUENCE [LARGE SCALE GENOMIC DNA]</scope>
    <source>
        <strain evidence="1 2">KAI-180</strain>
    </source>
</reference>
<comment type="caution">
    <text evidence="1">The sequence shown here is derived from an EMBL/GenBank/DDBJ whole genome shotgun (WGS) entry which is preliminary data.</text>
</comment>
<dbReference type="RefSeq" id="WP_157877577.1">
    <property type="nucleotide sequence ID" value="NZ_JAANNT010000037.1"/>
</dbReference>
<name>A0A7Y6KJN0_9ACTN</name>
<organism evidence="1 2">
    <name type="scientific">Streptomyces odorifer</name>
    <dbReference type="NCBI Taxonomy" id="53450"/>
    <lineage>
        <taxon>Bacteria</taxon>
        <taxon>Bacillati</taxon>
        <taxon>Actinomycetota</taxon>
        <taxon>Actinomycetes</taxon>
        <taxon>Kitasatosporales</taxon>
        <taxon>Streptomycetaceae</taxon>
        <taxon>Streptomyces</taxon>
        <taxon>Streptomyces albidoflavus group</taxon>
    </lineage>
</organism>
<keyword evidence="2" id="KW-1185">Reference proteome</keyword>
<proteinExistence type="predicted"/>
<dbReference type="Proteomes" id="UP000540128">
    <property type="component" value="Unassembled WGS sequence"/>
</dbReference>
<dbReference type="EMBL" id="JAANNT010000037">
    <property type="protein sequence ID" value="NUV32079.1"/>
    <property type="molecule type" value="Genomic_DNA"/>
</dbReference>
<dbReference type="AlphaFoldDB" id="A0A7Y6KJN0"/>
<evidence type="ECO:0000313" key="1">
    <source>
        <dbReference type="EMBL" id="NUV32079.1"/>
    </source>
</evidence>
<gene>
    <name evidence="1" type="ORF">G6W59_27940</name>
</gene>
<protein>
    <submittedName>
        <fullName evidence="1">Uncharacterized protein</fullName>
    </submittedName>
</protein>
<sequence>MAEHLIRAAGWIARGVGVAFDHLSQRTGVGTLSGTAKNGVPRKRR</sequence>
<evidence type="ECO:0000313" key="2">
    <source>
        <dbReference type="Proteomes" id="UP000540128"/>
    </source>
</evidence>
<accession>A0A7Y6KJN0</accession>